<evidence type="ECO:0000313" key="1">
    <source>
        <dbReference type="Proteomes" id="UP000887579"/>
    </source>
</evidence>
<proteinExistence type="predicted"/>
<organism evidence="1 2">
    <name type="scientific">Panagrolaimus sp. ES5</name>
    <dbReference type="NCBI Taxonomy" id="591445"/>
    <lineage>
        <taxon>Eukaryota</taxon>
        <taxon>Metazoa</taxon>
        <taxon>Ecdysozoa</taxon>
        <taxon>Nematoda</taxon>
        <taxon>Chromadorea</taxon>
        <taxon>Rhabditida</taxon>
        <taxon>Tylenchina</taxon>
        <taxon>Panagrolaimomorpha</taxon>
        <taxon>Panagrolaimoidea</taxon>
        <taxon>Panagrolaimidae</taxon>
        <taxon>Panagrolaimus</taxon>
    </lineage>
</organism>
<sequence>MLQNSNKKKKEDKKAMANFPPNRMSLSDPADALLKAPETEPMLDEKRSPSTDRSDDGLFSHRFRYLILILGCLCLTSICSNMITFNFTLICMHKEIPMTGVEVVPGNVTSSTKLVKYVPMFDQQEKSWLMWAVAGGSIVATFPFNVAYAHYGARTVFFAAGMMSAIATLLVPLCIKFGLVYFIAARIVQGIAFGADFAAIGVVCSRWASLKQNGIFISILTLFSSLSSAITNPSAGALCESSWGWPSVYYIHGVIGCILFSLWLIFYTDHPATHRNVSSVELEKIHRNKTAAHIKMDSYIPYWAIISNPTVLVVWLNALADIGSGIFLLTYTPTYINAVLHYNVGKTGAMGALLALSHIPFKLVTGYLSDKLK</sequence>
<evidence type="ECO:0000313" key="2">
    <source>
        <dbReference type="WBParaSite" id="ES5_v2.g15497.t1"/>
    </source>
</evidence>
<dbReference type="WBParaSite" id="ES5_v2.g15497.t1">
    <property type="protein sequence ID" value="ES5_v2.g15497.t1"/>
    <property type="gene ID" value="ES5_v2.g15497"/>
</dbReference>
<protein>
    <submittedName>
        <fullName evidence="2">Major facilitator superfamily (MFS) profile domain-containing protein</fullName>
    </submittedName>
</protein>
<accession>A0AC34FFA8</accession>
<name>A0AC34FFA8_9BILA</name>
<reference evidence="2" key="1">
    <citation type="submission" date="2022-11" db="UniProtKB">
        <authorList>
            <consortium name="WormBaseParasite"/>
        </authorList>
    </citation>
    <scope>IDENTIFICATION</scope>
</reference>
<dbReference type="Proteomes" id="UP000887579">
    <property type="component" value="Unplaced"/>
</dbReference>